<reference evidence="4 5" key="1">
    <citation type="submission" date="2015-11" db="EMBL/GenBank/DDBJ databases">
        <title>Long Read and Single Molecule DNA Sequencing Simplifies Genome Assembly and TAL Effector Gene Analysis of Xanthomonas translucens.</title>
        <authorList>
            <person name="Peng Z."/>
            <person name="Hu Y."/>
            <person name="Xie J."/>
            <person name="Potnis N."/>
            <person name="Akhunova A."/>
            <person name="Jones J."/>
            <person name="Liu Z."/>
            <person name="White F."/>
            <person name="Liu S."/>
        </authorList>
    </citation>
    <scope>NUCLEOTIDE SEQUENCE [LARGE SCALE GENOMIC DNA]</scope>
    <source>
        <strain evidence="4 5">B1</strain>
    </source>
</reference>
<dbReference type="SUPFAM" id="SSF52218">
    <property type="entry name" value="Flavoproteins"/>
    <property type="match status" value="1"/>
</dbReference>
<dbReference type="EMBL" id="LNTA01000048">
    <property type="protein sequence ID" value="KWV15802.1"/>
    <property type="molecule type" value="Genomic_DNA"/>
</dbReference>
<proteinExistence type="predicted"/>
<dbReference type="Proteomes" id="UP000055854">
    <property type="component" value="Unassembled WGS sequence"/>
</dbReference>
<evidence type="ECO:0000256" key="1">
    <source>
        <dbReference type="ARBA" id="ARBA00022630"/>
    </source>
</evidence>
<dbReference type="InterPro" id="IPR029039">
    <property type="entry name" value="Flavoprotein-like_sf"/>
</dbReference>
<evidence type="ECO:0000256" key="2">
    <source>
        <dbReference type="ARBA" id="ARBA00022643"/>
    </source>
</evidence>
<organism evidence="4 5">
    <name type="scientific">Xanthomonas campestris pv. translucens</name>
    <dbReference type="NCBI Taxonomy" id="343"/>
    <lineage>
        <taxon>Bacteria</taxon>
        <taxon>Pseudomonadati</taxon>
        <taxon>Pseudomonadota</taxon>
        <taxon>Gammaproteobacteria</taxon>
        <taxon>Lysobacterales</taxon>
        <taxon>Lysobacteraceae</taxon>
        <taxon>Xanthomonas</taxon>
        <taxon>Xanthomonas translucens group</taxon>
    </lineage>
</organism>
<dbReference type="Gene3D" id="3.40.50.360">
    <property type="match status" value="1"/>
</dbReference>
<keyword evidence="1" id="KW-0285">Flavoprotein</keyword>
<dbReference type="InterPro" id="IPR005025">
    <property type="entry name" value="FMN_Rdtase-like_dom"/>
</dbReference>
<dbReference type="AlphaFoldDB" id="A0A120EYH7"/>
<gene>
    <name evidence="4" type="ORF">ATB53_11020</name>
</gene>
<dbReference type="OrthoDB" id="9805976at2"/>
<evidence type="ECO:0000259" key="3">
    <source>
        <dbReference type="Pfam" id="PF03358"/>
    </source>
</evidence>
<dbReference type="GO" id="GO:0016491">
    <property type="term" value="F:oxidoreductase activity"/>
    <property type="evidence" value="ECO:0007669"/>
    <property type="project" value="InterPro"/>
</dbReference>
<feature type="domain" description="NADPH-dependent FMN reductase-like" evidence="3">
    <location>
        <begin position="1"/>
        <end position="148"/>
    </location>
</feature>
<keyword evidence="2" id="KW-0288">FMN</keyword>
<dbReference type="Pfam" id="PF03358">
    <property type="entry name" value="FMN_red"/>
    <property type="match status" value="1"/>
</dbReference>
<evidence type="ECO:0000313" key="5">
    <source>
        <dbReference type="Proteomes" id="UP000055854"/>
    </source>
</evidence>
<dbReference type="PANTHER" id="PTHR43278:SF4">
    <property type="entry name" value="NAD(P)H-DEPENDENT FMN-CONTAINING OXIDOREDUCTASE YWQN-RELATED"/>
    <property type="match status" value="1"/>
</dbReference>
<dbReference type="PANTHER" id="PTHR43278">
    <property type="entry name" value="NAD(P)H-DEPENDENT FMN-CONTAINING OXIDOREDUCTASE YWQN-RELATED"/>
    <property type="match status" value="1"/>
</dbReference>
<dbReference type="InterPro" id="IPR051796">
    <property type="entry name" value="ISF_SsuE-like"/>
</dbReference>
<accession>A0A120EYH7</accession>
<evidence type="ECO:0000313" key="4">
    <source>
        <dbReference type="EMBL" id="KWV15802.1"/>
    </source>
</evidence>
<dbReference type="RefSeq" id="WP_003474816.1">
    <property type="nucleotide sequence ID" value="NZ_CP089999.1"/>
</dbReference>
<protein>
    <submittedName>
        <fullName evidence="4">FMN reductase</fullName>
    </submittedName>
</protein>
<comment type="caution">
    <text evidence="4">The sequence shown here is derived from an EMBL/GenBank/DDBJ whole genome shotgun (WGS) entry which is preliminary data.</text>
</comment>
<name>A0A120EYH7_XANCT</name>
<sequence>MKFCIIVGSSRSEGQSEKVCRLIQTYLNERASCDFIYLREYRIDLCDADNACDLQPCAVNDSVHGLTQRMLDADAVIYVPVVHAYGTNSRFQAFLERVGYGFLRPLGRPLRDKLAGIVVVGRRYAHTSIYSQIVLNILLNKMILVGAGFPATFVGGACDAEATQAMCEMLDRMVEVGRRLWNSENPSAQSGG</sequence>